<dbReference type="Pfam" id="PF05922">
    <property type="entry name" value="Inhibitor_I9"/>
    <property type="match status" value="1"/>
</dbReference>
<dbReference type="InterPro" id="IPR007280">
    <property type="entry name" value="Peptidase_C_arc/bac"/>
</dbReference>
<dbReference type="SUPFAM" id="SSF52743">
    <property type="entry name" value="Subtilisin-like"/>
    <property type="match status" value="1"/>
</dbReference>
<dbReference type="InterPro" id="IPR015500">
    <property type="entry name" value="Peptidase_S8_subtilisin-rel"/>
</dbReference>
<dbReference type="Gene3D" id="3.30.70.80">
    <property type="entry name" value="Peptidase S8 propeptide/proteinase inhibitor I9"/>
    <property type="match status" value="1"/>
</dbReference>
<dbReference type="PROSITE" id="PS00138">
    <property type="entry name" value="SUBTILASE_SER"/>
    <property type="match status" value="1"/>
</dbReference>
<evidence type="ECO:0000313" key="14">
    <source>
        <dbReference type="Proteomes" id="UP000000663"/>
    </source>
</evidence>
<proteinExistence type="inferred from homology"/>
<gene>
    <name evidence="13" type="ORF">LRC18</name>
</gene>
<feature type="compositionally biased region" description="Pro residues" evidence="8">
    <location>
        <begin position="601"/>
        <end position="619"/>
    </location>
</feature>
<feature type="domain" description="Peptidase C-terminal archaeal/bacterial" evidence="10">
    <location>
        <begin position="643"/>
        <end position="700"/>
    </location>
</feature>
<dbReference type="GO" id="GO:0006508">
    <property type="term" value="P:proteolysis"/>
    <property type="evidence" value="ECO:0007669"/>
    <property type="project" value="UniProtKB-KW"/>
</dbReference>
<feature type="active site" description="Charge relay system" evidence="5 6">
    <location>
        <position position="167"/>
    </location>
</feature>
<evidence type="ECO:0000259" key="9">
    <source>
        <dbReference type="Pfam" id="PF00082"/>
    </source>
</evidence>
<dbReference type="Proteomes" id="UP000000663">
    <property type="component" value="Chromosome"/>
</dbReference>
<dbReference type="PANTHER" id="PTHR43806:SF65">
    <property type="entry name" value="SERINE PROTEASE APRX"/>
    <property type="match status" value="1"/>
</dbReference>
<evidence type="ECO:0000256" key="7">
    <source>
        <dbReference type="RuleBase" id="RU003355"/>
    </source>
</evidence>
<dbReference type="GO" id="GO:0004252">
    <property type="term" value="F:serine-type endopeptidase activity"/>
    <property type="evidence" value="ECO:0007669"/>
    <property type="project" value="UniProtKB-UniRule"/>
</dbReference>
<dbReference type="InterPro" id="IPR023827">
    <property type="entry name" value="Peptidase_S8_Asp-AS"/>
</dbReference>
<evidence type="ECO:0000256" key="5">
    <source>
        <dbReference type="PIRSR" id="PIRSR615500-1"/>
    </source>
</evidence>
<evidence type="ECO:0000259" key="10">
    <source>
        <dbReference type="Pfam" id="PF04151"/>
    </source>
</evidence>
<feature type="active site" description="Charge relay system" evidence="5 6">
    <location>
        <position position="201"/>
    </location>
</feature>
<feature type="domain" description="Alpha-galactosidase NEW3" evidence="12">
    <location>
        <begin position="501"/>
        <end position="574"/>
    </location>
</feature>
<dbReference type="Gene3D" id="2.60.120.380">
    <property type="match status" value="2"/>
</dbReference>
<keyword evidence="4 6" id="KW-0720">Serine protease</keyword>
<dbReference type="InterPro" id="IPR050131">
    <property type="entry name" value="Peptidase_S8_subtilisin-like"/>
</dbReference>
<keyword evidence="2 6" id="KW-0645">Protease</keyword>
<organism evidence="13 14">
    <name type="scientific">Methanocella arvoryzae (strain DSM 22066 / NBRC 105507 / MRE50)</name>
    <dbReference type="NCBI Taxonomy" id="351160"/>
    <lineage>
        <taxon>Archaea</taxon>
        <taxon>Methanobacteriati</taxon>
        <taxon>Methanobacteriota</taxon>
        <taxon>Stenosarchaea group</taxon>
        <taxon>Methanomicrobia</taxon>
        <taxon>Methanocellales</taxon>
        <taxon>Methanocellaceae</taxon>
        <taxon>Methanocella</taxon>
    </lineage>
</organism>
<accession>Q0W057</accession>
<protein>
    <submittedName>
        <fullName evidence="13">Uncharacterized protein</fullName>
    </submittedName>
</protein>
<feature type="compositionally biased region" description="Low complexity" evidence="8">
    <location>
        <begin position="575"/>
        <end position="586"/>
    </location>
</feature>
<name>Q0W057_METAR</name>
<dbReference type="InterPro" id="IPR000209">
    <property type="entry name" value="Peptidase_S8/S53_dom"/>
</dbReference>
<dbReference type="Pfam" id="PF10633">
    <property type="entry name" value="NPCBM_assoc"/>
    <property type="match status" value="1"/>
</dbReference>
<evidence type="ECO:0000256" key="4">
    <source>
        <dbReference type="ARBA" id="ARBA00022825"/>
    </source>
</evidence>
<dbReference type="PRINTS" id="PR00723">
    <property type="entry name" value="SUBTILISIN"/>
</dbReference>
<dbReference type="PROSITE" id="PS00136">
    <property type="entry name" value="SUBTILASE_ASP"/>
    <property type="match status" value="1"/>
</dbReference>
<dbReference type="InterPro" id="IPR036852">
    <property type="entry name" value="Peptidase_S8/S53_dom_sf"/>
</dbReference>
<keyword evidence="14" id="KW-1185">Reference proteome</keyword>
<feature type="compositionally biased region" description="Pro residues" evidence="8">
    <location>
        <begin position="439"/>
        <end position="473"/>
    </location>
</feature>
<dbReference type="Gene3D" id="3.40.50.200">
    <property type="entry name" value="Peptidase S8/S53 domain"/>
    <property type="match status" value="1"/>
</dbReference>
<dbReference type="PATRIC" id="fig|351160.9.peg.33"/>
<dbReference type="STRING" id="351160.LRC18"/>
<dbReference type="Pfam" id="PF04151">
    <property type="entry name" value="PPC"/>
    <property type="match status" value="1"/>
</dbReference>
<dbReference type="PROSITE" id="PS00137">
    <property type="entry name" value="SUBTILASE_HIS"/>
    <property type="match status" value="1"/>
</dbReference>
<sequence>MFAITLLKVYRQRLEQSGGKNIKLKTVLGIAAILIMLLSLTAVAIAAVPPLKNSQPAGSEEPAGYSTYIVAFEDKPGTASIAAEDQVTSLVNSFNGRIIHKYSIINGMAVTIPDSKVDQLRAMDNVKYVEKDQQVHVLLDKAVPQIGADQAWNSGYTGKGVTVAIIDTGIDGSHPDLNGNKIVGWVDYTQGKTTPYDDHGHGTHVAGTVAGTGAADNGKYKGVAPEASLIGIKVLGRDGSGSNSNIIKGIDWAVQNKADIISMSLGSSSHSKASDDAIKRAVDAGVTVIVAAGNSGPSGKTVACPGDSPDAITVGATDRNDQIASFSSRGPTYDGRVKPDVTNMGVGLVASKATGVASSKPVGQYYQAMSGTSMATPMTSGVAALLLQAKPDLTPAQVKEALTRTAKPLGSGVPNNNYGYGRVDAKAALEYVLSGQLPTPSPTPTPTPGPNPTPTPTPTPGPNPTPTPTPSPEPGSYAVGLISMFAHYKGQMGSIERFQVAPGTTVSQTMMIVNTGSASDAYSVTVNGIPREWVQVSGYSGGVISPGAAGSMQVQLTPGTDATAGSHQFTVTVRSGSDSTVSSSKSYTLNVAGGRTTPTPTTVPTPKPTSTPVPTPVPEPGTAFTGTVSNGGDYYTYITPTQAGQITAKVSWQGTSSDLDLYLYDPAGKLVAQSQQRYTTSETIKYNAPQDGYYLLRVYARQAFKPVTITGEATPAVAPAYKKTGTISNGQAASYSFTAGSQDINARLAWNWGFNKLTLALYDDDGNKIASAGAGQNSMMAPYAQIDYQNSAPGIYTLKVEGTQVGGKASYVLITPYQL</sequence>
<dbReference type="EMBL" id="AM114193">
    <property type="protein sequence ID" value="CAJ38236.1"/>
    <property type="molecule type" value="Genomic_DNA"/>
</dbReference>
<dbReference type="InterPro" id="IPR018905">
    <property type="entry name" value="A-galactase_NEW3"/>
</dbReference>
<dbReference type="PROSITE" id="PS51892">
    <property type="entry name" value="SUBTILASE"/>
    <property type="match status" value="1"/>
</dbReference>
<dbReference type="SUPFAM" id="SSF54897">
    <property type="entry name" value="Protease propeptides/inhibitors"/>
    <property type="match status" value="1"/>
</dbReference>
<evidence type="ECO:0000259" key="12">
    <source>
        <dbReference type="Pfam" id="PF10633"/>
    </source>
</evidence>
<dbReference type="InterPro" id="IPR010259">
    <property type="entry name" value="S8pro/Inhibitor_I9"/>
</dbReference>
<keyword evidence="3 6" id="KW-0378">Hydrolase</keyword>
<feature type="domain" description="Peptidase S8/S53" evidence="9">
    <location>
        <begin position="158"/>
        <end position="421"/>
    </location>
</feature>
<dbReference type="AlphaFoldDB" id="Q0W057"/>
<dbReference type="eggNOG" id="arCOG00702">
    <property type="taxonomic scope" value="Archaea"/>
</dbReference>
<feature type="active site" description="Charge relay system" evidence="5 6">
    <location>
        <position position="373"/>
    </location>
</feature>
<dbReference type="PANTHER" id="PTHR43806">
    <property type="entry name" value="PEPTIDASE S8"/>
    <property type="match status" value="1"/>
</dbReference>
<evidence type="ECO:0000256" key="1">
    <source>
        <dbReference type="ARBA" id="ARBA00011073"/>
    </source>
</evidence>
<evidence type="ECO:0000256" key="3">
    <source>
        <dbReference type="ARBA" id="ARBA00022801"/>
    </source>
</evidence>
<evidence type="ECO:0000256" key="2">
    <source>
        <dbReference type="ARBA" id="ARBA00022670"/>
    </source>
</evidence>
<feature type="domain" description="Inhibitor I9" evidence="11">
    <location>
        <begin position="67"/>
        <end position="137"/>
    </location>
</feature>
<dbReference type="InterPro" id="IPR022398">
    <property type="entry name" value="Peptidase_S8_His-AS"/>
</dbReference>
<feature type="region of interest" description="Disordered" evidence="8">
    <location>
        <begin position="435"/>
        <end position="476"/>
    </location>
</feature>
<evidence type="ECO:0000259" key="11">
    <source>
        <dbReference type="Pfam" id="PF05922"/>
    </source>
</evidence>
<reference evidence="13 14" key="1">
    <citation type="journal article" date="2006" name="Science">
        <title>Genome of rice cluster I archaea -- the key methane producers in the rice rhizosphere.</title>
        <authorList>
            <person name="Erkel C."/>
            <person name="Kube M."/>
            <person name="Reinhardt R."/>
            <person name="Liesack W."/>
        </authorList>
    </citation>
    <scope>NUCLEOTIDE SEQUENCE [LARGE SCALE GENOMIC DNA]</scope>
    <source>
        <strain evidence="14">DSM 22066 / NBRC 105507 / MRE50</strain>
    </source>
</reference>
<evidence type="ECO:0000256" key="8">
    <source>
        <dbReference type="SAM" id="MobiDB-lite"/>
    </source>
</evidence>
<dbReference type="KEGG" id="rci:LRC18"/>
<dbReference type="InterPro" id="IPR023828">
    <property type="entry name" value="Peptidase_S8_Ser-AS"/>
</dbReference>
<evidence type="ECO:0000256" key="6">
    <source>
        <dbReference type="PROSITE-ProRule" id="PRU01240"/>
    </source>
</evidence>
<dbReference type="Pfam" id="PF00082">
    <property type="entry name" value="Peptidase_S8"/>
    <property type="match status" value="1"/>
</dbReference>
<dbReference type="CDD" id="cd07487">
    <property type="entry name" value="Peptidases_S8_1"/>
    <property type="match status" value="1"/>
</dbReference>
<feature type="region of interest" description="Disordered" evidence="8">
    <location>
        <begin position="575"/>
        <end position="620"/>
    </location>
</feature>
<evidence type="ECO:0000313" key="13">
    <source>
        <dbReference type="EMBL" id="CAJ38236.1"/>
    </source>
</evidence>
<comment type="similarity">
    <text evidence="1 6 7">Belongs to the peptidase S8 family.</text>
</comment>
<dbReference type="InterPro" id="IPR037045">
    <property type="entry name" value="S8pro/Inhibitor_I9_sf"/>
</dbReference>